<dbReference type="EMBL" id="JAGQKZ010000024">
    <property type="protein sequence ID" value="MCA9392171.1"/>
    <property type="molecule type" value="Genomic_DNA"/>
</dbReference>
<keyword evidence="1" id="KW-1133">Transmembrane helix</keyword>
<evidence type="ECO:0000313" key="3">
    <source>
        <dbReference type="Proteomes" id="UP000751518"/>
    </source>
</evidence>
<keyword evidence="1" id="KW-0472">Membrane</keyword>
<reference evidence="2" key="2">
    <citation type="journal article" date="2021" name="Microbiome">
        <title>Successional dynamics and alternative stable states in a saline activated sludge microbial community over 9 years.</title>
        <authorList>
            <person name="Wang Y."/>
            <person name="Ye J."/>
            <person name="Ju F."/>
            <person name="Liu L."/>
            <person name="Boyd J.A."/>
            <person name="Deng Y."/>
            <person name="Parks D.H."/>
            <person name="Jiang X."/>
            <person name="Yin X."/>
            <person name="Woodcroft B.J."/>
            <person name="Tyson G.W."/>
            <person name="Hugenholtz P."/>
            <person name="Polz M.F."/>
            <person name="Zhang T."/>
        </authorList>
    </citation>
    <scope>NUCLEOTIDE SEQUENCE</scope>
    <source>
        <strain evidence="2">HKST-UBA03</strain>
    </source>
</reference>
<dbReference type="AlphaFoldDB" id="A0A955RQZ3"/>
<dbReference type="SUPFAM" id="SSF82171">
    <property type="entry name" value="DPP6 N-terminal domain-like"/>
    <property type="match status" value="1"/>
</dbReference>
<accession>A0A955RQZ3</accession>
<sequence>MEKESKQNVDHTISESSLFRFNKQLFVKLVVGFFFSLFAIAIVGLILWLNFGNRNDAPSYVIPTVSPTATTAPTPTTIPTPSPTPIPEGKFTVPEVKLINQVPAEGEFVSYLDNGEVVIINIDTGEETIVTDSQNSIGLHAWGADHTLYVSYNTAGLNEHRTSITHGVIQINTNTGEQHVVMPPLNDTRYLHAVDQCGFITFPSVMFIEPSSDGKKVYISQEGIKEYDVESQTLKPIVTLESGFDVDNVIIGRAKSSSSIKAYAACVGGGGSYGRPALSPDGTTMMVTEFYWESGDIRLVDIPSGNTTEVGGNGIGLNNSYYGFTRDGYYIAAEQTNNNDNKYSQSSKISIKDHDGELVEAIGTADNWLFSDIVFDSTSNVAYFFANPNVTLERPEGEELKFDAGIYKLDLDTLVIEQVLQLDEYSNLNTVLLSIDKMKLIYATYTNVRGAYNVMVLDTLSLQTKTLTTLPSGSANFILVR</sequence>
<evidence type="ECO:0000313" key="2">
    <source>
        <dbReference type="EMBL" id="MCA9392171.1"/>
    </source>
</evidence>
<gene>
    <name evidence="2" type="ORF">KC614_03125</name>
</gene>
<keyword evidence="1" id="KW-0812">Transmembrane</keyword>
<proteinExistence type="predicted"/>
<organism evidence="2 3">
    <name type="scientific">candidate division WWE3 bacterium</name>
    <dbReference type="NCBI Taxonomy" id="2053526"/>
    <lineage>
        <taxon>Bacteria</taxon>
        <taxon>Katanobacteria</taxon>
    </lineage>
</organism>
<comment type="caution">
    <text evidence="2">The sequence shown here is derived from an EMBL/GenBank/DDBJ whole genome shotgun (WGS) entry which is preliminary data.</text>
</comment>
<dbReference type="Proteomes" id="UP000751518">
    <property type="component" value="Unassembled WGS sequence"/>
</dbReference>
<name>A0A955RQZ3_UNCKA</name>
<evidence type="ECO:0000256" key="1">
    <source>
        <dbReference type="SAM" id="Phobius"/>
    </source>
</evidence>
<feature type="transmembrane region" description="Helical" evidence="1">
    <location>
        <begin position="25"/>
        <end position="49"/>
    </location>
</feature>
<protein>
    <submittedName>
        <fullName evidence="2">Uncharacterized protein</fullName>
    </submittedName>
</protein>
<reference evidence="2" key="1">
    <citation type="submission" date="2020-04" db="EMBL/GenBank/DDBJ databases">
        <authorList>
            <person name="Zhang T."/>
        </authorList>
    </citation>
    <scope>NUCLEOTIDE SEQUENCE</scope>
    <source>
        <strain evidence="2">HKST-UBA03</strain>
    </source>
</reference>